<dbReference type="HOGENOM" id="CLU_828061_0_0_6"/>
<dbReference type="RefSeq" id="WP_013784651.1">
    <property type="nucleotide sequence ID" value="NC_015554.1"/>
</dbReference>
<dbReference type="EMBL" id="CP002339">
    <property type="protein sequence ID" value="AEF03719.1"/>
    <property type="molecule type" value="Genomic_DNA"/>
</dbReference>
<dbReference type="AlphaFoldDB" id="F5ZCV7"/>
<dbReference type="Proteomes" id="UP000000683">
    <property type="component" value="Chromosome"/>
</dbReference>
<dbReference type="KEGG" id="alt:ambt_10985"/>
<dbReference type="Pfam" id="PF25209">
    <property type="entry name" value="Phage_capsid_4"/>
    <property type="match status" value="1"/>
</dbReference>
<name>F5ZCV7_ALTNA</name>
<dbReference type="OrthoDB" id="9806592at2"/>
<evidence type="ECO:0000313" key="2">
    <source>
        <dbReference type="Proteomes" id="UP000000683"/>
    </source>
</evidence>
<accession>F5ZCV7</accession>
<keyword evidence="2" id="KW-1185">Reference proteome</keyword>
<reference evidence="1 2" key="1">
    <citation type="journal article" date="2011" name="J. Bacteriol.">
        <title>Complete genome sequence of the polycyclic aromatic hydrocarbon-degrading bacterium Alteromonas sp. strain SN2.</title>
        <authorList>
            <person name="Jin H.M."/>
            <person name="Jeong H."/>
            <person name="Moon E.J."/>
            <person name="Math R.K."/>
            <person name="Lee K."/>
            <person name="Kim H.J."/>
            <person name="Jeon C.O."/>
            <person name="Oh T.K."/>
            <person name="Kim J.F."/>
        </authorList>
    </citation>
    <scope>NUCLEOTIDE SEQUENCE [LARGE SCALE GENOMIC DNA]</scope>
    <source>
        <strain evidence="2">JCM 17741 / KACC 18427 / KCTC 11700BP / SN2</strain>
    </source>
</reference>
<dbReference type="eggNOG" id="COG0740">
    <property type="taxonomic scope" value="Bacteria"/>
</dbReference>
<gene>
    <name evidence="1" type="ordered locus">ambt_10985</name>
</gene>
<protein>
    <submittedName>
        <fullName evidence="1">Peptidase S14 ClpP</fullName>
    </submittedName>
</protein>
<organism evidence="1 2">
    <name type="scientific">Alteromonas naphthalenivorans</name>
    <dbReference type="NCBI Taxonomy" id="715451"/>
    <lineage>
        <taxon>Bacteria</taxon>
        <taxon>Pseudomonadati</taxon>
        <taxon>Pseudomonadota</taxon>
        <taxon>Gammaproteobacteria</taxon>
        <taxon>Alteromonadales</taxon>
        <taxon>Alteromonadaceae</taxon>
        <taxon>Alteromonas/Salinimonas group</taxon>
        <taxon>Alteromonas</taxon>
    </lineage>
</organism>
<proteinExistence type="predicted"/>
<sequence>MTSAVSLQATAHKFLAEKYKGISTESFTSLVNDGLQRSGVEIDVKNKRQNIQAYLNLVNFETIFVDTLNNLLIDKWSATSETWRIWVNNYSLTDFKPTAVTAVGVIPKPELIPIHGTYKRTDLYGEVAFAKLDTYGNLINIERQTVFSDDISAINSILSGIASAYDRQIGDKIYSLLTENPIAFDETPIFDSAHKNQVATSNDFMTDLGSALALMYGQTIDINAAEKEEVRIQPKYVIVPPEKALSAAKVVGEYNKAVTEQQLLVVIVESRLTGFDGWFLACDNPFASISLFTLRGALVPQIFTSAVFNLDGLQVKHRLDYDVRATDYRGLVRVN</sequence>
<evidence type="ECO:0000313" key="1">
    <source>
        <dbReference type="EMBL" id="AEF03719.1"/>
    </source>
</evidence>